<dbReference type="RefSeq" id="WP_197013432.1">
    <property type="nucleotide sequence ID" value="NZ_BAABES010000001.1"/>
</dbReference>
<sequence length="271" mass="28309">MKQSSNVPVPLGPEQSVMERFRLNGRVALVTGAGQGIGRAFAHALAEAGAGVAVVDLDTAKAEAVAGELTARGATALAVTADVTDPAQVSGMVRRTVTGLGGLHIAVNNAGINRNSAAEDTSLAEWDEVFALNLRSVFTCCQAEARAMFAQGYGKIINTASMAALIVPHPQKQAAYNASKAGVVQLTRTLAAEWAERGIRVNSLSPGIIRTALIEENPALQPLVRRWLTDIPLGRLGEVTDLQGGAVYLASAASDYMTGHNLVIEGGQTLW</sequence>
<protein>
    <submittedName>
        <fullName evidence="3">NAD(P)-dependent dehydrogenase (Short-subunit alcohol dehydrogenase family)</fullName>
    </submittedName>
</protein>
<dbReference type="Gene3D" id="3.40.50.720">
    <property type="entry name" value="NAD(P)-binding Rossmann-like Domain"/>
    <property type="match status" value="1"/>
</dbReference>
<gene>
    <name evidence="3" type="ORF">IW256_005176</name>
</gene>
<dbReference type="FunFam" id="3.40.50.720:FF:000240">
    <property type="entry name" value="SDR family oxidoreductase"/>
    <property type="match status" value="1"/>
</dbReference>
<dbReference type="InterPro" id="IPR020904">
    <property type="entry name" value="Sc_DH/Rdtase_CS"/>
</dbReference>
<keyword evidence="4" id="KW-1185">Reference proteome</keyword>
<dbReference type="PROSITE" id="PS00061">
    <property type="entry name" value="ADH_SHORT"/>
    <property type="match status" value="1"/>
</dbReference>
<dbReference type="Pfam" id="PF13561">
    <property type="entry name" value="adh_short_C2"/>
    <property type="match status" value="1"/>
</dbReference>
<accession>A0A931DM35</accession>
<reference evidence="3" key="1">
    <citation type="submission" date="2020-11" db="EMBL/GenBank/DDBJ databases">
        <title>Sequencing the genomes of 1000 actinobacteria strains.</title>
        <authorList>
            <person name="Klenk H.-P."/>
        </authorList>
    </citation>
    <scope>NUCLEOTIDE SEQUENCE</scope>
    <source>
        <strain evidence="3">DSM 43175</strain>
    </source>
</reference>
<keyword evidence="2" id="KW-0560">Oxidoreductase</keyword>
<comment type="caution">
    <text evidence="3">The sequence shown here is derived from an EMBL/GenBank/DDBJ whole genome shotgun (WGS) entry which is preliminary data.</text>
</comment>
<organism evidence="3 4">
    <name type="scientific">Actinomadura viridis</name>
    <dbReference type="NCBI Taxonomy" id="58110"/>
    <lineage>
        <taxon>Bacteria</taxon>
        <taxon>Bacillati</taxon>
        <taxon>Actinomycetota</taxon>
        <taxon>Actinomycetes</taxon>
        <taxon>Streptosporangiales</taxon>
        <taxon>Thermomonosporaceae</taxon>
        <taxon>Actinomadura</taxon>
    </lineage>
</organism>
<dbReference type="Proteomes" id="UP000614047">
    <property type="component" value="Unassembled WGS sequence"/>
</dbReference>
<dbReference type="InterPro" id="IPR002347">
    <property type="entry name" value="SDR_fam"/>
</dbReference>
<dbReference type="PRINTS" id="PR00081">
    <property type="entry name" value="GDHRDH"/>
</dbReference>
<dbReference type="AlphaFoldDB" id="A0A931DM35"/>
<dbReference type="PRINTS" id="PR00080">
    <property type="entry name" value="SDRFAMILY"/>
</dbReference>
<dbReference type="GO" id="GO:0016616">
    <property type="term" value="F:oxidoreductase activity, acting on the CH-OH group of donors, NAD or NADP as acceptor"/>
    <property type="evidence" value="ECO:0007669"/>
    <property type="project" value="UniProtKB-ARBA"/>
</dbReference>
<evidence type="ECO:0000256" key="1">
    <source>
        <dbReference type="ARBA" id="ARBA00006484"/>
    </source>
</evidence>
<comment type="similarity">
    <text evidence="1">Belongs to the short-chain dehydrogenases/reductases (SDR) family.</text>
</comment>
<dbReference type="NCBIfam" id="NF005559">
    <property type="entry name" value="PRK07231.1"/>
    <property type="match status" value="1"/>
</dbReference>
<proteinExistence type="inferred from homology"/>
<dbReference type="PANTHER" id="PTHR42760">
    <property type="entry name" value="SHORT-CHAIN DEHYDROGENASES/REDUCTASES FAMILY MEMBER"/>
    <property type="match status" value="1"/>
</dbReference>
<evidence type="ECO:0000256" key="2">
    <source>
        <dbReference type="ARBA" id="ARBA00023002"/>
    </source>
</evidence>
<evidence type="ECO:0000313" key="4">
    <source>
        <dbReference type="Proteomes" id="UP000614047"/>
    </source>
</evidence>
<dbReference type="SUPFAM" id="SSF51735">
    <property type="entry name" value="NAD(P)-binding Rossmann-fold domains"/>
    <property type="match status" value="1"/>
</dbReference>
<dbReference type="InterPro" id="IPR036291">
    <property type="entry name" value="NAD(P)-bd_dom_sf"/>
</dbReference>
<dbReference type="GO" id="GO:0005975">
    <property type="term" value="P:carbohydrate metabolic process"/>
    <property type="evidence" value="ECO:0007669"/>
    <property type="project" value="UniProtKB-ARBA"/>
</dbReference>
<name>A0A931DM35_9ACTN</name>
<evidence type="ECO:0000313" key="3">
    <source>
        <dbReference type="EMBL" id="MBG6091063.1"/>
    </source>
</evidence>
<dbReference type="EMBL" id="JADOUA010000001">
    <property type="protein sequence ID" value="MBG6091063.1"/>
    <property type="molecule type" value="Genomic_DNA"/>
</dbReference>
<dbReference type="PANTHER" id="PTHR42760:SF115">
    <property type="entry name" value="3-OXOACYL-[ACYL-CARRIER-PROTEIN] REDUCTASE FABG"/>
    <property type="match status" value="1"/>
</dbReference>